<dbReference type="InterPro" id="IPR011703">
    <property type="entry name" value="ATPase_AAA-3"/>
</dbReference>
<evidence type="ECO:0000256" key="1">
    <source>
        <dbReference type="ARBA" id="ARBA00022741"/>
    </source>
</evidence>
<evidence type="ECO:0000256" key="2">
    <source>
        <dbReference type="ARBA" id="ARBA00022840"/>
    </source>
</evidence>
<evidence type="ECO:0000313" key="5">
    <source>
        <dbReference type="EMBL" id="SBT03555.1"/>
    </source>
</evidence>
<sequence length="330" mass="35586">MNNTPARVLTEDKLQQARQLLDALRSELARAVIGQRAVVDQVLIGLLADAHVLIEGVPGLGKTLLVKALARTFGGQTARIQFTPDLMPSDVVGHTLFDAATARFVTRQGPVFTHLLLADEINRAPAKTQSALLEAMQERQVTLDGNTSPLPRPFMVLATQNPIEQEGTYPLPEAQLDRFLLKIRIDYPSEDEEVALTRQVTQAKTGADLDVEAVTTLIQPATVAGLQQWAAHVTLDERVIAYAVAIVRASRETPGLARGAGSRGPIALVRAARARALIAGRGFATPDDIKAVALPALRHRLTPAAEAEIDGLSADDLLRSLLERVPAPRF</sequence>
<dbReference type="Pfam" id="PF17863">
    <property type="entry name" value="AAA_lid_2"/>
    <property type="match status" value="1"/>
</dbReference>
<name>A0A1A8XEF7_9PROT</name>
<evidence type="ECO:0000259" key="4">
    <source>
        <dbReference type="SMART" id="SM00382"/>
    </source>
</evidence>
<dbReference type="STRING" id="1860102.ACCAA_1060016"/>
<proteinExistence type="inferred from homology"/>
<dbReference type="PANTHER" id="PTHR42759">
    <property type="entry name" value="MOXR FAMILY PROTEIN"/>
    <property type="match status" value="1"/>
</dbReference>
<dbReference type="Gene3D" id="1.10.8.80">
    <property type="entry name" value="Magnesium chelatase subunit I, C-Terminal domain"/>
    <property type="match status" value="1"/>
</dbReference>
<dbReference type="InterPro" id="IPR050764">
    <property type="entry name" value="CbbQ/NirQ/NorQ/GpvN"/>
</dbReference>
<dbReference type="PIRSF" id="PIRSF002849">
    <property type="entry name" value="AAA_ATPase_chaperone_MoxR_prd"/>
    <property type="match status" value="1"/>
</dbReference>
<accession>A0A1A8XEF7</accession>
<dbReference type="Proteomes" id="UP000199169">
    <property type="component" value="Unassembled WGS sequence"/>
</dbReference>
<dbReference type="SUPFAM" id="SSF52540">
    <property type="entry name" value="P-loop containing nucleoside triphosphate hydrolases"/>
    <property type="match status" value="1"/>
</dbReference>
<dbReference type="Pfam" id="PF07726">
    <property type="entry name" value="AAA_3"/>
    <property type="match status" value="1"/>
</dbReference>
<gene>
    <name evidence="5" type="ORF">ACCAA_1060016</name>
</gene>
<dbReference type="GO" id="GO:0016887">
    <property type="term" value="F:ATP hydrolysis activity"/>
    <property type="evidence" value="ECO:0007669"/>
    <property type="project" value="InterPro"/>
</dbReference>
<protein>
    <recommendedName>
        <fullName evidence="4">AAA+ ATPase domain-containing protein</fullName>
    </recommendedName>
</protein>
<evidence type="ECO:0000313" key="6">
    <source>
        <dbReference type="Proteomes" id="UP000199169"/>
    </source>
</evidence>
<dbReference type="Gene3D" id="3.40.50.300">
    <property type="entry name" value="P-loop containing nucleotide triphosphate hydrolases"/>
    <property type="match status" value="1"/>
</dbReference>
<dbReference type="InterPro" id="IPR003593">
    <property type="entry name" value="AAA+_ATPase"/>
</dbReference>
<dbReference type="RefSeq" id="WP_186405514.1">
    <property type="nucleotide sequence ID" value="NZ_FLQX01000009.1"/>
</dbReference>
<organism evidence="5 6">
    <name type="scientific">Candidatus Accumulibacter aalborgensis</name>
    <dbReference type="NCBI Taxonomy" id="1860102"/>
    <lineage>
        <taxon>Bacteria</taxon>
        <taxon>Pseudomonadati</taxon>
        <taxon>Pseudomonadota</taxon>
        <taxon>Betaproteobacteria</taxon>
        <taxon>Candidatus Accumulibacter</taxon>
    </lineage>
</organism>
<dbReference type="FunFam" id="3.40.50.300:FF:000640">
    <property type="entry name" value="MoxR family ATPase"/>
    <property type="match status" value="1"/>
</dbReference>
<reference evidence="5 6" key="1">
    <citation type="submission" date="2016-06" db="EMBL/GenBank/DDBJ databases">
        <authorList>
            <person name="Kjaerup R.B."/>
            <person name="Dalgaard T.S."/>
            <person name="Juul-Madsen H.R."/>
        </authorList>
    </citation>
    <scope>NUCLEOTIDE SEQUENCE [LARGE SCALE GENOMIC DNA]</scope>
    <source>
        <strain evidence="5">3</strain>
    </source>
</reference>
<keyword evidence="2" id="KW-0067">ATP-binding</keyword>
<dbReference type="InterPro" id="IPR027417">
    <property type="entry name" value="P-loop_NTPase"/>
</dbReference>
<dbReference type="AlphaFoldDB" id="A0A1A8XEF7"/>
<keyword evidence="1" id="KW-0547">Nucleotide-binding</keyword>
<dbReference type="InterPro" id="IPR041628">
    <property type="entry name" value="ChlI/MoxR_AAA_lid"/>
</dbReference>
<dbReference type="EMBL" id="FLQX01000009">
    <property type="protein sequence ID" value="SBT03555.1"/>
    <property type="molecule type" value="Genomic_DNA"/>
</dbReference>
<keyword evidence="6" id="KW-1185">Reference proteome</keyword>
<feature type="domain" description="AAA+ ATPase" evidence="4">
    <location>
        <begin position="48"/>
        <end position="189"/>
    </location>
</feature>
<dbReference type="PANTHER" id="PTHR42759:SF1">
    <property type="entry name" value="MAGNESIUM-CHELATASE SUBUNIT CHLD"/>
    <property type="match status" value="1"/>
</dbReference>
<dbReference type="GO" id="GO:0005524">
    <property type="term" value="F:ATP binding"/>
    <property type="evidence" value="ECO:0007669"/>
    <property type="project" value="UniProtKB-KW"/>
</dbReference>
<comment type="similarity">
    <text evidence="3">Belongs to the MoxR family.</text>
</comment>
<dbReference type="SMART" id="SM00382">
    <property type="entry name" value="AAA"/>
    <property type="match status" value="1"/>
</dbReference>
<dbReference type="CDD" id="cd00009">
    <property type="entry name" value="AAA"/>
    <property type="match status" value="1"/>
</dbReference>
<evidence type="ECO:0000256" key="3">
    <source>
        <dbReference type="ARBA" id="ARBA00061607"/>
    </source>
</evidence>